<evidence type="ECO:0000313" key="2">
    <source>
        <dbReference type="Proteomes" id="UP000326565"/>
    </source>
</evidence>
<gene>
    <name evidence="1" type="ORF">BDV29DRAFT_182910</name>
</gene>
<name>A0A5N5WQC3_9EURO</name>
<proteinExistence type="predicted"/>
<sequence>MLQRMETRRCSKCVGRIGLKSRSYVYHKGTLAMTCKLKDKVSVYVPGTTRMGVRSLRGTRSVTDVSRVWSTAY</sequence>
<evidence type="ECO:0000313" key="1">
    <source>
        <dbReference type="EMBL" id="KAB8069344.1"/>
    </source>
</evidence>
<protein>
    <submittedName>
        <fullName evidence="1">Uncharacterized protein</fullName>
    </submittedName>
</protein>
<accession>A0A5N5WQC3</accession>
<dbReference type="EMBL" id="ML732345">
    <property type="protein sequence ID" value="KAB8069344.1"/>
    <property type="molecule type" value="Genomic_DNA"/>
</dbReference>
<keyword evidence="2" id="KW-1185">Reference proteome</keyword>
<dbReference type="AlphaFoldDB" id="A0A5N5WQC3"/>
<dbReference type="Proteomes" id="UP000326565">
    <property type="component" value="Unassembled WGS sequence"/>
</dbReference>
<reference evidence="1 2" key="1">
    <citation type="submission" date="2019-04" db="EMBL/GenBank/DDBJ databases">
        <title>Friends and foes A comparative genomics study of 23 Aspergillus species from section Flavi.</title>
        <authorList>
            <consortium name="DOE Joint Genome Institute"/>
            <person name="Kjaerbolling I."/>
            <person name="Vesth T."/>
            <person name="Frisvad J.C."/>
            <person name="Nybo J.L."/>
            <person name="Theobald S."/>
            <person name="Kildgaard S."/>
            <person name="Isbrandt T."/>
            <person name="Kuo A."/>
            <person name="Sato A."/>
            <person name="Lyhne E.K."/>
            <person name="Kogle M.E."/>
            <person name="Wiebenga A."/>
            <person name="Kun R.S."/>
            <person name="Lubbers R.J."/>
            <person name="Makela M.R."/>
            <person name="Barry K."/>
            <person name="Chovatia M."/>
            <person name="Clum A."/>
            <person name="Daum C."/>
            <person name="Haridas S."/>
            <person name="He G."/>
            <person name="LaButti K."/>
            <person name="Lipzen A."/>
            <person name="Mondo S."/>
            <person name="Riley R."/>
            <person name="Salamov A."/>
            <person name="Simmons B.A."/>
            <person name="Magnuson J.K."/>
            <person name="Henrissat B."/>
            <person name="Mortensen U.H."/>
            <person name="Larsen T.O."/>
            <person name="Devries R.P."/>
            <person name="Grigoriev I.V."/>
            <person name="Machida M."/>
            <person name="Baker S.E."/>
            <person name="Andersen M.R."/>
        </authorList>
    </citation>
    <scope>NUCLEOTIDE SEQUENCE [LARGE SCALE GENOMIC DNA]</scope>
    <source>
        <strain evidence="1 2">CBS 151.66</strain>
    </source>
</reference>
<organism evidence="1 2">
    <name type="scientific">Aspergillus leporis</name>
    <dbReference type="NCBI Taxonomy" id="41062"/>
    <lineage>
        <taxon>Eukaryota</taxon>
        <taxon>Fungi</taxon>
        <taxon>Dikarya</taxon>
        <taxon>Ascomycota</taxon>
        <taxon>Pezizomycotina</taxon>
        <taxon>Eurotiomycetes</taxon>
        <taxon>Eurotiomycetidae</taxon>
        <taxon>Eurotiales</taxon>
        <taxon>Aspergillaceae</taxon>
        <taxon>Aspergillus</taxon>
        <taxon>Aspergillus subgen. Circumdati</taxon>
    </lineage>
</organism>